<sequence length="280" mass="29649">MSDLGARVVSNAAENTFRDARTRLFLSLGKAHGAPAERPRLALVGGASAAGAETSVRVALLPEGSPDIPMSEFTLMAATGLLDLIGDPAREPLRLPAGQLARAAGLAAFTAAAGLIRGGVAGSAHVSLLDVGLWLNWKSFVLARETGRAPHRLGRGAEWQVLACRDGFIGLVYREQDWDAVKALVGDPRLDDPGFDLRADRKARSAEIVAIVEERIADRTRADIMAFASAHRIPLGPVLTTAEVIDDPHSVARGAFVKAEGALLPRLPVLWNGSPLETRP</sequence>
<proteinExistence type="predicted"/>
<accession>A0A934MGY0</accession>
<dbReference type="InterPro" id="IPR023606">
    <property type="entry name" value="CoA-Trfase_III_dom_1_sf"/>
</dbReference>
<dbReference type="PANTHER" id="PTHR48228">
    <property type="entry name" value="SUCCINYL-COA--D-CITRAMALATE COA-TRANSFERASE"/>
    <property type="match status" value="1"/>
</dbReference>
<comment type="caution">
    <text evidence="1">The sequence shown here is derived from an EMBL/GenBank/DDBJ whole genome shotgun (WGS) entry which is preliminary data.</text>
</comment>
<gene>
    <name evidence="1" type="ORF">JCR33_15300</name>
</gene>
<dbReference type="Gene3D" id="3.40.50.10540">
    <property type="entry name" value="Crotonobetainyl-coa:carnitine coa-transferase, domain 1"/>
    <property type="match status" value="1"/>
</dbReference>
<reference evidence="1" key="1">
    <citation type="submission" date="2020-12" db="EMBL/GenBank/DDBJ databases">
        <title>Bacterial taxonomy.</title>
        <authorList>
            <person name="Pan X."/>
        </authorList>
    </citation>
    <scope>NUCLEOTIDE SEQUENCE</scope>
    <source>
        <strain evidence="1">B2012</strain>
    </source>
</reference>
<protein>
    <submittedName>
        <fullName evidence="1">CoA transferase</fullName>
    </submittedName>
</protein>
<evidence type="ECO:0000313" key="2">
    <source>
        <dbReference type="Proteomes" id="UP000609531"/>
    </source>
</evidence>
<dbReference type="RefSeq" id="WP_198882971.1">
    <property type="nucleotide sequence ID" value="NZ_JAEKJA010000012.1"/>
</dbReference>
<dbReference type="Proteomes" id="UP000609531">
    <property type="component" value="Unassembled WGS sequence"/>
</dbReference>
<dbReference type="EMBL" id="JAEKJA010000012">
    <property type="protein sequence ID" value="MBJ3777073.1"/>
    <property type="molecule type" value="Genomic_DNA"/>
</dbReference>
<name>A0A934MGY0_9HYPH</name>
<dbReference type="GO" id="GO:0016740">
    <property type="term" value="F:transferase activity"/>
    <property type="evidence" value="ECO:0007669"/>
    <property type="project" value="UniProtKB-KW"/>
</dbReference>
<dbReference type="PANTHER" id="PTHR48228:SF5">
    <property type="entry name" value="ALPHA-METHYLACYL-COA RACEMASE"/>
    <property type="match status" value="1"/>
</dbReference>
<organism evidence="1 2">
    <name type="scientific">Acuticoccus mangrovi</name>
    <dbReference type="NCBI Taxonomy" id="2796142"/>
    <lineage>
        <taxon>Bacteria</taxon>
        <taxon>Pseudomonadati</taxon>
        <taxon>Pseudomonadota</taxon>
        <taxon>Alphaproteobacteria</taxon>
        <taxon>Hyphomicrobiales</taxon>
        <taxon>Amorphaceae</taxon>
        <taxon>Acuticoccus</taxon>
    </lineage>
</organism>
<dbReference type="InterPro" id="IPR003673">
    <property type="entry name" value="CoA-Trfase_fam_III"/>
</dbReference>
<evidence type="ECO:0000313" key="1">
    <source>
        <dbReference type="EMBL" id="MBJ3777073.1"/>
    </source>
</evidence>
<dbReference type="InterPro" id="IPR044855">
    <property type="entry name" value="CoA-Trfase_III_dom3_sf"/>
</dbReference>
<dbReference type="Pfam" id="PF02515">
    <property type="entry name" value="CoA_transf_3"/>
    <property type="match status" value="1"/>
</dbReference>
<dbReference type="AlphaFoldDB" id="A0A934MGY0"/>
<dbReference type="SUPFAM" id="SSF89796">
    <property type="entry name" value="CoA-transferase family III (CaiB/BaiF)"/>
    <property type="match status" value="1"/>
</dbReference>
<dbReference type="InterPro" id="IPR050509">
    <property type="entry name" value="CoA-transferase_III"/>
</dbReference>
<dbReference type="Gene3D" id="3.30.1540.10">
    <property type="entry name" value="formyl-coa transferase, domain 3"/>
    <property type="match status" value="1"/>
</dbReference>
<keyword evidence="1" id="KW-0808">Transferase</keyword>
<keyword evidence="2" id="KW-1185">Reference proteome</keyword>